<keyword evidence="7" id="KW-1185">Reference proteome</keyword>
<dbReference type="InterPro" id="IPR001647">
    <property type="entry name" value="HTH_TetR"/>
</dbReference>
<evidence type="ECO:0000256" key="2">
    <source>
        <dbReference type="ARBA" id="ARBA00023125"/>
    </source>
</evidence>
<comment type="caution">
    <text evidence="6">The sequence shown here is derived from an EMBL/GenBank/DDBJ whole genome shotgun (WGS) entry which is preliminary data.</text>
</comment>
<dbReference type="InterPro" id="IPR009057">
    <property type="entry name" value="Homeodomain-like_sf"/>
</dbReference>
<protein>
    <submittedName>
        <fullName evidence="6">TetR/AcrR family transcriptional regulator</fullName>
    </submittedName>
</protein>
<dbReference type="PANTHER" id="PTHR30055">
    <property type="entry name" value="HTH-TYPE TRANSCRIPTIONAL REGULATOR RUTR"/>
    <property type="match status" value="1"/>
</dbReference>
<keyword evidence="2 4" id="KW-0238">DNA-binding</keyword>
<dbReference type="Gene3D" id="1.10.357.10">
    <property type="entry name" value="Tetracycline Repressor, domain 2"/>
    <property type="match status" value="1"/>
</dbReference>
<feature type="DNA-binding region" description="H-T-H motif" evidence="4">
    <location>
        <begin position="39"/>
        <end position="58"/>
    </location>
</feature>
<dbReference type="SUPFAM" id="SSF48498">
    <property type="entry name" value="Tetracyclin repressor-like, C-terminal domain"/>
    <property type="match status" value="1"/>
</dbReference>
<gene>
    <name evidence="6" type="ORF">GCM10009839_16510</name>
</gene>
<dbReference type="PRINTS" id="PR00455">
    <property type="entry name" value="HTHTETR"/>
</dbReference>
<name>A0ABP5F8C2_9ACTN</name>
<sequence>MNADTAPVERPLRADARRNRERVLAAADEAFALEGPAVPLDEIARRAGVGAGTVHRHFPTKESLLEAVLVGRLETMLAEVRAALTAPDSGYLFFDFFRTMTTYARNKMDLADALGRHGIDVISATRTVSTSLKAALAELLRRAQEVGEVRSDITVDDLHALVVAAVAAVQAVAPEEAPRVGALVSDALRPRGGR</sequence>
<dbReference type="RefSeq" id="WP_344664915.1">
    <property type="nucleotide sequence ID" value="NZ_BAAAQN010000007.1"/>
</dbReference>
<dbReference type="InterPro" id="IPR036271">
    <property type="entry name" value="Tet_transcr_reg_TetR-rel_C_sf"/>
</dbReference>
<dbReference type="SUPFAM" id="SSF46689">
    <property type="entry name" value="Homeodomain-like"/>
    <property type="match status" value="1"/>
</dbReference>
<evidence type="ECO:0000313" key="6">
    <source>
        <dbReference type="EMBL" id="GAA2020489.1"/>
    </source>
</evidence>
<dbReference type="PROSITE" id="PS50977">
    <property type="entry name" value="HTH_TETR_2"/>
    <property type="match status" value="1"/>
</dbReference>
<evidence type="ECO:0000259" key="5">
    <source>
        <dbReference type="PROSITE" id="PS50977"/>
    </source>
</evidence>
<dbReference type="EMBL" id="BAAAQN010000007">
    <property type="protein sequence ID" value="GAA2020489.1"/>
    <property type="molecule type" value="Genomic_DNA"/>
</dbReference>
<accession>A0ABP5F8C2</accession>
<dbReference type="Proteomes" id="UP001500751">
    <property type="component" value="Unassembled WGS sequence"/>
</dbReference>
<dbReference type="InterPro" id="IPR050109">
    <property type="entry name" value="HTH-type_TetR-like_transc_reg"/>
</dbReference>
<evidence type="ECO:0000256" key="1">
    <source>
        <dbReference type="ARBA" id="ARBA00023015"/>
    </source>
</evidence>
<evidence type="ECO:0000313" key="7">
    <source>
        <dbReference type="Proteomes" id="UP001500751"/>
    </source>
</evidence>
<keyword evidence="3" id="KW-0804">Transcription</keyword>
<keyword evidence="1" id="KW-0805">Transcription regulation</keyword>
<dbReference type="Pfam" id="PF21597">
    <property type="entry name" value="TetR_C_43"/>
    <property type="match status" value="1"/>
</dbReference>
<reference evidence="7" key="1">
    <citation type="journal article" date="2019" name="Int. J. Syst. Evol. Microbiol.">
        <title>The Global Catalogue of Microorganisms (GCM) 10K type strain sequencing project: providing services to taxonomists for standard genome sequencing and annotation.</title>
        <authorList>
            <consortium name="The Broad Institute Genomics Platform"/>
            <consortium name="The Broad Institute Genome Sequencing Center for Infectious Disease"/>
            <person name="Wu L."/>
            <person name="Ma J."/>
        </authorList>
    </citation>
    <scope>NUCLEOTIDE SEQUENCE [LARGE SCALE GENOMIC DNA]</scope>
    <source>
        <strain evidence="7">JCM 16014</strain>
    </source>
</reference>
<proteinExistence type="predicted"/>
<organism evidence="6 7">
    <name type="scientific">Catenulispora yoronensis</name>
    <dbReference type="NCBI Taxonomy" id="450799"/>
    <lineage>
        <taxon>Bacteria</taxon>
        <taxon>Bacillati</taxon>
        <taxon>Actinomycetota</taxon>
        <taxon>Actinomycetes</taxon>
        <taxon>Catenulisporales</taxon>
        <taxon>Catenulisporaceae</taxon>
        <taxon>Catenulispora</taxon>
    </lineage>
</organism>
<feature type="domain" description="HTH tetR-type" evidence="5">
    <location>
        <begin position="17"/>
        <end position="76"/>
    </location>
</feature>
<evidence type="ECO:0000256" key="3">
    <source>
        <dbReference type="ARBA" id="ARBA00023163"/>
    </source>
</evidence>
<dbReference type="Pfam" id="PF00440">
    <property type="entry name" value="TetR_N"/>
    <property type="match status" value="1"/>
</dbReference>
<dbReference type="InterPro" id="IPR049445">
    <property type="entry name" value="TetR_SbtR-like_C"/>
</dbReference>
<evidence type="ECO:0000256" key="4">
    <source>
        <dbReference type="PROSITE-ProRule" id="PRU00335"/>
    </source>
</evidence>
<dbReference type="PANTHER" id="PTHR30055:SF234">
    <property type="entry name" value="HTH-TYPE TRANSCRIPTIONAL REGULATOR BETI"/>
    <property type="match status" value="1"/>
</dbReference>